<feature type="transmembrane region" description="Helical" evidence="6">
    <location>
        <begin position="208"/>
        <end position="227"/>
    </location>
</feature>
<sequence length="542" mass="58206">MSFEPLQQGEGQEEEKKSCVSANSISPLVEEEEEEEEEEKERSILMSSCLKHFGYALPHGSLQFLLAAPIALIPALRDDKRLGISGAGIDLALGLGTAANALGKVCNGPTVDAVGAMRFAFFALIGAVLMVTAFSLASSKLVLLGTFIFLQFAASGGWLIGCKVIHDTFCKTTWARNFAALSIASRTASMSSKLLLGAMLGTLSWQKIGLIAALIGILLTLIDLHLLGEISNMQRHHNINDPYQDAEIFHQDKQISNQRKGIALLLRDRGLILYSTVCAGATCVAACENLTPVLLGDLSNASQSHVTMTATAFPAGLLSAVLILPPVLNFIDTRKLTRFNYNSLRLTTEVTLLCLSALCALGLASLASHSKNIPLPLLAIFVYCLAFGAGFTFYITPNVYALEFGGANDCATASAILDTFGLTASCLWSLIAAALRRALSNKYRTWYLTMLILSVIILATAALSIIAAYNTGTISKDTITPNQSESNEALVIVRQDLTGGQEFLRSRGVGGDVDDRAGTNSFKSYFGLQQHQDDDDFITRTD</sequence>
<feature type="transmembrane region" description="Helical" evidence="6">
    <location>
        <begin position="415"/>
        <end position="435"/>
    </location>
</feature>
<evidence type="ECO:0000256" key="5">
    <source>
        <dbReference type="SAM" id="MobiDB-lite"/>
    </source>
</evidence>
<dbReference type="InterPro" id="IPR036259">
    <property type="entry name" value="MFS_trans_sf"/>
</dbReference>
<keyword evidence="3 6" id="KW-1133">Transmembrane helix</keyword>
<organism evidence="7">
    <name type="scientific">Aureoumbra lagunensis</name>
    <dbReference type="NCBI Taxonomy" id="44058"/>
    <lineage>
        <taxon>Eukaryota</taxon>
        <taxon>Sar</taxon>
        <taxon>Stramenopiles</taxon>
        <taxon>Ochrophyta</taxon>
        <taxon>Pelagophyceae</taxon>
        <taxon>Pelagomonadales</taxon>
        <taxon>Aureoumbra</taxon>
    </lineage>
</organism>
<evidence type="ECO:0000256" key="1">
    <source>
        <dbReference type="ARBA" id="ARBA00004127"/>
    </source>
</evidence>
<dbReference type="InterPro" id="IPR051337">
    <property type="entry name" value="OPA_Antiporter"/>
</dbReference>
<dbReference type="GO" id="GO:0012505">
    <property type="term" value="C:endomembrane system"/>
    <property type="evidence" value="ECO:0007669"/>
    <property type="project" value="UniProtKB-SubCell"/>
</dbReference>
<accession>A0A7S3NLK7</accession>
<keyword evidence="2 6" id="KW-0812">Transmembrane</keyword>
<dbReference type="EMBL" id="HBIJ01013248">
    <property type="protein sequence ID" value="CAE0368211.1"/>
    <property type="molecule type" value="Transcribed_RNA"/>
</dbReference>
<feature type="compositionally biased region" description="Acidic residues" evidence="5">
    <location>
        <begin position="29"/>
        <end position="39"/>
    </location>
</feature>
<evidence type="ECO:0000256" key="4">
    <source>
        <dbReference type="ARBA" id="ARBA00023136"/>
    </source>
</evidence>
<dbReference type="PANTHER" id="PTHR43826">
    <property type="entry name" value="GLUCOSE-6-PHOSPHATE EXCHANGER SLC37A4"/>
    <property type="match status" value="1"/>
</dbReference>
<feature type="transmembrane region" description="Helical" evidence="6">
    <location>
        <begin position="82"/>
        <end position="103"/>
    </location>
</feature>
<proteinExistence type="predicted"/>
<name>A0A7S3NLK7_9STRA</name>
<reference evidence="7" key="1">
    <citation type="submission" date="2021-01" db="EMBL/GenBank/DDBJ databases">
        <authorList>
            <person name="Corre E."/>
            <person name="Pelletier E."/>
            <person name="Niang G."/>
            <person name="Scheremetjew M."/>
            <person name="Finn R."/>
            <person name="Kale V."/>
            <person name="Holt S."/>
            <person name="Cochrane G."/>
            <person name="Meng A."/>
            <person name="Brown T."/>
            <person name="Cohen L."/>
        </authorList>
    </citation>
    <scope>NUCLEOTIDE SEQUENCE</scope>
    <source>
        <strain evidence="7">CCMP1510</strain>
    </source>
</reference>
<protein>
    <recommendedName>
        <fullName evidence="8">Major facilitator superfamily (MFS) profile domain-containing protein</fullName>
    </recommendedName>
</protein>
<comment type="subcellular location">
    <subcellularLocation>
        <location evidence="1">Endomembrane system</location>
        <topology evidence="1">Multi-pass membrane protein</topology>
    </subcellularLocation>
</comment>
<evidence type="ECO:0000256" key="2">
    <source>
        <dbReference type="ARBA" id="ARBA00022692"/>
    </source>
</evidence>
<feature type="transmembrane region" description="Helical" evidence="6">
    <location>
        <begin position="375"/>
        <end position="395"/>
    </location>
</feature>
<evidence type="ECO:0000313" key="7">
    <source>
        <dbReference type="EMBL" id="CAE0368211.1"/>
    </source>
</evidence>
<feature type="transmembrane region" description="Helical" evidence="6">
    <location>
        <begin position="142"/>
        <end position="162"/>
    </location>
</feature>
<feature type="transmembrane region" description="Helical" evidence="6">
    <location>
        <begin position="447"/>
        <end position="469"/>
    </location>
</feature>
<feature type="transmembrane region" description="Helical" evidence="6">
    <location>
        <begin position="350"/>
        <end position="368"/>
    </location>
</feature>
<feature type="transmembrane region" description="Helical" evidence="6">
    <location>
        <begin position="53"/>
        <end position="76"/>
    </location>
</feature>
<dbReference type="PANTHER" id="PTHR43826:SF8">
    <property type="entry name" value="MAJOR FACILITATOR SUPERFAMILY (MFS) PROFILE DOMAIN-CONTAINING PROTEIN"/>
    <property type="match status" value="1"/>
</dbReference>
<feature type="transmembrane region" description="Helical" evidence="6">
    <location>
        <begin position="312"/>
        <end position="330"/>
    </location>
</feature>
<evidence type="ECO:0000256" key="6">
    <source>
        <dbReference type="SAM" id="Phobius"/>
    </source>
</evidence>
<dbReference type="Gene3D" id="1.20.1250.20">
    <property type="entry name" value="MFS general substrate transporter like domains"/>
    <property type="match status" value="1"/>
</dbReference>
<dbReference type="Pfam" id="PF07690">
    <property type="entry name" value="MFS_1"/>
    <property type="match status" value="1"/>
</dbReference>
<dbReference type="AlphaFoldDB" id="A0A7S3NLK7"/>
<dbReference type="GO" id="GO:0016020">
    <property type="term" value="C:membrane"/>
    <property type="evidence" value="ECO:0007669"/>
    <property type="project" value="UniProtKB-ARBA"/>
</dbReference>
<evidence type="ECO:0008006" key="8">
    <source>
        <dbReference type="Google" id="ProtNLM"/>
    </source>
</evidence>
<gene>
    <name evidence="7" type="ORF">ALAG00032_LOCUS8973</name>
</gene>
<evidence type="ECO:0000256" key="3">
    <source>
        <dbReference type="ARBA" id="ARBA00022989"/>
    </source>
</evidence>
<dbReference type="InterPro" id="IPR011701">
    <property type="entry name" value="MFS"/>
</dbReference>
<dbReference type="GO" id="GO:0035435">
    <property type="term" value="P:phosphate ion transmembrane transport"/>
    <property type="evidence" value="ECO:0007669"/>
    <property type="project" value="TreeGrafter"/>
</dbReference>
<keyword evidence="4 6" id="KW-0472">Membrane</keyword>
<dbReference type="GO" id="GO:0061513">
    <property type="term" value="F:glucose 6-phosphate:phosphate antiporter activity"/>
    <property type="evidence" value="ECO:0007669"/>
    <property type="project" value="TreeGrafter"/>
</dbReference>
<feature type="region of interest" description="Disordered" evidence="5">
    <location>
        <begin position="1"/>
        <end position="41"/>
    </location>
</feature>
<feature type="transmembrane region" description="Helical" evidence="6">
    <location>
        <begin position="115"/>
        <end position="136"/>
    </location>
</feature>
<dbReference type="SUPFAM" id="SSF103473">
    <property type="entry name" value="MFS general substrate transporter"/>
    <property type="match status" value="1"/>
</dbReference>